<evidence type="ECO:0000256" key="1">
    <source>
        <dbReference type="ARBA" id="ARBA00004651"/>
    </source>
</evidence>
<dbReference type="SUPFAM" id="SSF103481">
    <property type="entry name" value="Multidrug resistance efflux transporter EmrE"/>
    <property type="match status" value="2"/>
</dbReference>
<keyword evidence="3 6" id="KW-0812">Transmembrane</keyword>
<feature type="transmembrane region" description="Helical" evidence="6">
    <location>
        <begin position="241"/>
        <end position="260"/>
    </location>
</feature>
<dbReference type="Proteomes" id="UP000237662">
    <property type="component" value="Unassembled WGS sequence"/>
</dbReference>
<dbReference type="GO" id="GO:0005886">
    <property type="term" value="C:plasma membrane"/>
    <property type="evidence" value="ECO:0007669"/>
    <property type="project" value="UniProtKB-SubCell"/>
</dbReference>
<feature type="domain" description="EamA" evidence="7">
    <location>
        <begin position="180"/>
        <end position="313"/>
    </location>
</feature>
<evidence type="ECO:0000256" key="4">
    <source>
        <dbReference type="ARBA" id="ARBA00022989"/>
    </source>
</evidence>
<feature type="domain" description="EamA" evidence="7">
    <location>
        <begin position="29"/>
        <end position="166"/>
    </location>
</feature>
<evidence type="ECO:0000256" key="2">
    <source>
        <dbReference type="ARBA" id="ARBA00022475"/>
    </source>
</evidence>
<organism evidence="8 9">
    <name type="scientific">Neolewinella xylanilytica</name>
    <dbReference type="NCBI Taxonomy" id="1514080"/>
    <lineage>
        <taxon>Bacteria</taxon>
        <taxon>Pseudomonadati</taxon>
        <taxon>Bacteroidota</taxon>
        <taxon>Saprospiria</taxon>
        <taxon>Saprospirales</taxon>
        <taxon>Lewinellaceae</taxon>
        <taxon>Neolewinella</taxon>
    </lineage>
</organism>
<name>A0A2S6I636_9BACT</name>
<feature type="transmembrane region" description="Helical" evidence="6">
    <location>
        <begin position="272"/>
        <end position="291"/>
    </location>
</feature>
<dbReference type="AlphaFoldDB" id="A0A2S6I636"/>
<gene>
    <name evidence="8" type="ORF">CLV84_3545</name>
</gene>
<feature type="transmembrane region" description="Helical" evidence="6">
    <location>
        <begin position="58"/>
        <end position="79"/>
    </location>
</feature>
<dbReference type="EMBL" id="PTJC01000006">
    <property type="protein sequence ID" value="PPK86610.1"/>
    <property type="molecule type" value="Genomic_DNA"/>
</dbReference>
<dbReference type="Gene3D" id="1.10.3730.20">
    <property type="match status" value="1"/>
</dbReference>
<keyword evidence="5 6" id="KW-0472">Membrane</keyword>
<comment type="subcellular location">
    <subcellularLocation>
        <location evidence="1">Cell membrane</location>
        <topology evidence="1">Multi-pass membrane protein</topology>
    </subcellularLocation>
</comment>
<feature type="transmembrane region" description="Helical" evidence="6">
    <location>
        <begin position="115"/>
        <end position="139"/>
    </location>
</feature>
<keyword evidence="4 6" id="KW-1133">Transmembrane helix</keyword>
<proteinExistence type="predicted"/>
<protein>
    <submittedName>
        <fullName evidence="8">Drug/metabolite transporter (DMT)-like permease</fullName>
    </submittedName>
</protein>
<evidence type="ECO:0000313" key="8">
    <source>
        <dbReference type="EMBL" id="PPK86610.1"/>
    </source>
</evidence>
<keyword evidence="9" id="KW-1185">Reference proteome</keyword>
<dbReference type="Pfam" id="PF00892">
    <property type="entry name" value="EamA"/>
    <property type="match status" value="2"/>
</dbReference>
<dbReference type="InterPro" id="IPR037185">
    <property type="entry name" value="EmrE-like"/>
</dbReference>
<sequence>MRGNELSLPERIADLRAMTERTPISPRTVGICCLLLGAVLFSCKGVIIKLAYGYEVSSISLLGLRMIFSLPLFLLIGYFRGGKKGQRAEMTGRDWLTIITLGVVGYYLASYTDFLGLQYLSASMERVILFTYPTLVLILQRLVFGTRIRPVQWGATLLCYLGIVVAFAGSDFGIGTNFLRGAALVFLSGLLYSTYVIGSGRLAPRIGNVRFTSLALVTAAIAVICHVSVSSEPVLGLPKMVYAYAVVMAIFCTVIPSYLVTEGIKRLGAGDAAIVGAIGPVATVLLEYYFLGEIMTVLQAAGAACIVAGVVIIGRSKG</sequence>
<evidence type="ECO:0000313" key="9">
    <source>
        <dbReference type="Proteomes" id="UP000237662"/>
    </source>
</evidence>
<reference evidence="8 9" key="1">
    <citation type="submission" date="2018-02" db="EMBL/GenBank/DDBJ databases">
        <title>Genomic Encyclopedia of Archaeal and Bacterial Type Strains, Phase II (KMG-II): from individual species to whole genera.</title>
        <authorList>
            <person name="Goeker M."/>
        </authorList>
    </citation>
    <scope>NUCLEOTIDE SEQUENCE [LARGE SCALE GENOMIC DNA]</scope>
    <source>
        <strain evidence="8 9">DSM 29526</strain>
    </source>
</reference>
<evidence type="ECO:0000256" key="6">
    <source>
        <dbReference type="SAM" id="Phobius"/>
    </source>
</evidence>
<evidence type="ECO:0000256" key="5">
    <source>
        <dbReference type="ARBA" id="ARBA00023136"/>
    </source>
</evidence>
<keyword evidence="2" id="KW-1003">Cell membrane</keyword>
<feature type="transmembrane region" description="Helical" evidence="6">
    <location>
        <begin position="28"/>
        <end position="52"/>
    </location>
</feature>
<comment type="caution">
    <text evidence="8">The sequence shown here is derived from an EMBL/GenBank/DDBJ whole genome shotgun (WGS) entry which is preliminary data.</text>
</comment>
<evidence type="ECO:0000256" key="3">
    <source>
        <dbReference type="ARBA" id="ARBA00022692"/>
    </source>
</evidence>
<feature type="transmembrane region" description="Helical" evidence="6">
    <location>
        <begin position="151"/>
        <end position="172"/>
    </location>
</feature>
<feature type="transmembrane region" description="Helical" evidence="6">
    <location>
        <begin position="91"/>
        <end position="109"/>
    </location>
</feature>
<feature type="transmembrane region" description="Helical" evidence="6">
    <location>
        <begin position="178"/>
        <end position="197"/>
    </location>
</feature>
<dbReference type="InterPro" id="IPR000620">
    <property type="entry name" value="EamA_dom"/>
</dbReference>
<dbReference type="PANTHER" id="PTHR42920:SF5">
    <property type="entry name" value="EAMA DOMAIN-CONTAINING PROTEIN"/>
    <property type="match status" value="1"/>
</dbReference>
<dbReference type="InterPro" id="IPR051258">
    <property type="entry name" value="Diverse_Substrate_Transporter"/>
</dbReference>
<feature type="transmembrane region" description="Helical" evidence="6">
    <location>
        <begin position="209"/>
        <end position="229"/>
    </location>
</feature>
<feature type="transmembrane region" description="Helical" evidence="6">
    <location>
        <begin position="297"/>
        <end position="314"/>
    </location>
</feature>
<accession>A0A2S6I636</accession>
<evidence type="ECO:0000259" key="7">
    <source>
        <dbReference type="Pfam" id="PF00892"/>
    </source>
</evidence>
<dbReference type="PANTHER" id="PTHR42920">
    <property type="entry name" value="OS03G0707200 PROTEIN-RELATED"/>
    <property type="match status" value="1"/>
</dbReference>